<proteinExistence type="predicted"/>
<evidence type="ECO:0000313" key="3">
    <source>
        <dbReference type="Proteomes" id="UP000195880"/>
    </source>
</evidence>
<organism evidence="2 3">
    <name type="scientific">Streptomyces alboflavus</name>
    <dbReference type="NCBI Taxonomy" id="67267"/>
    <lineage>
        <taxon>Bacteria</taxon>
        <taxon>Bacillati</taxon>
        <taxon>Actinomycetota</taxon>
        <taxon>Actinomycetes</taxon>
        <taxon>Kitasatosporales</taxon>
        <taxon>Streptomycetaceae</taxon>
        <taxon>Streptomyces</taxon>
    </lineage>
</organism>
<sequence length="34" mass="3719">MLLPGRAVHGALGRRQDKAPWDTAPQDQAPTAHR</sequence>
<name>A0A1Z1W7X9_9ACTN</name>
<dbReference type="Proteomes" id="UP000195880">
    <property type="component" value="Chromosome"/>
</dbReference>
<dbReference type="KEGG" id="salf:SMD44_01938"/>
<dbReference type="EMBL" id="CP021748">
    <property type="protein sequence ID" value="ARX82525.1"/>
    <property type="molecule type" value="Genomic_DNA"/>
</dbReference>
<feature type="compositionally biased region" description="Polar residues" evidence="1">
    <location>
        <begin position="25"/>
        <end position="34"/>
    </location>
</feature>
<feature type="region of interest" description="Disordered" evidence="1">
    <location>
        <begin position="1"/>
        <end position="34"/>
    </location>
</feature>
<evidence type="ECO:0000313" key="2">
    <source>
        <dbReference type="EMBL" id="ARX82525.1"/>
    </source>
</evidence>
<evidence type="ECO:0000256" key="1">
    <source>
        <dbReference type="SAM" id="MobiDB-lite"/>
    </source>
</evidence>
<accession>A0A1Z1W7X9</accession>
<protein>
    <submittedName>
        <fullName evidence="2">Uncharacterized protein</fullName>
    </submittedName>
</protein>
<dbReference type="AlphaFoldDB" id="A0A1Z1W7X9"/>
<gene>
    <name evidence="2" type="ORF">SMD44_01938</name>
</gene>
<reference evidence="2 3" key="1">
    <citation type="submission" date="2017-05" db="EMBL/GenBank/DDBJ databases">
        <title>Streptomyces alboflavus Genome sequencing and assembly.</title>
        <authorList>
            <person name="Wang Y."/>
            <person name="Du B."/>
            <person name="Ding Y."/>
            <person name="Liu H."/>
            <person name="Hou Q."/>
            <person name="Liu K."/>
            <person name="Wang C."/>
            <person name="Yao L."/>
        </authorList>
    </citation>
    <scope>NUCLEOTIDE SEQUENCE [LARGE SCALE GENOMIC DNA]</scope>
    <source>
        <strain evidence="2 3">MDJK44</strain>
    </source>
</reference>
<keyword evidence="3" id="KW-1185">Reference proteome</keyword>